<dbReference type="AlphaFoldDB" id="E6YHA6"/>
<evidence type="ECO:0000313" key="2">
    <source>
        <dbReference type="Proteomes" id="UP000009101"/>
    </source>
</evidence>
<reference evidence="2" key="1">
    <citation type="submission" date="2009-11" db="EMBL/GenBank/DDBJ databases">
        <title>Genome sequencing of Bartonella species and comparative genomics.</title>
        <authorList>
            <person name="Engel P."/>
            <person name="Salzburger W."/>
            <person name="Marius L."/>
            <person name="Chao-Chin C."/>
            <person name="Soichi M."/>
            <person name="Christa L."/>
            <person name="Alexandra C."/>
            <person name="Aurelie L."/>
            <person name="Claudine M."/>
            <person name="Stephan S.C."/>
            <person name="Christoph D."/>
        </authorList>
    </citation>
    <scope>NUCLEOTIDE SEQUENCE [LARGE SCALE GENOMIC DNA]</scope>
    <source>
        <strain evidence="2">CIP 104772 / 73</strain>
    </source>
</reference>
<accession>E6YHA6</accession>
<dbReference type="KEGG" id="bcd:BARCL_0563"/>
<dbReference type="Proteomes" id="UP000009101">
    <property type="component" value="Chromosome"/>
</dbReference>
<proteinExistence type="predicted"/>
<reference evidence="1 2" key="2">
    <citation type="journal article" date="2011" name="PLoS Genet.">
        <title>Parallel evolution of a type IV secretion system in radiating lineages of the host-restricted bacterial pathogen Bartonella.</title>
        <authorList>
            <person name="Engel P."/>
            <person name="Salzburger W."/>
            <person name="Liesch M."/>
            <person name="Chang C.C."/>
            <person name="Maruyama S."/>
            <person name="Lanz C."/>
            <person name="Calteau A."/>
            <person name="Lajus A."/>
            <person name="Medigue C."/>
            <person name="Schuster S.C."/>
            <person name="Dehio C."/>
        </authorList>
    </citation>
    <scope>NUCLEOTIDE SEQUENCE [LARGE SCALE GENOMIC DNA]</scope>
    <source>
        <strain evidence="2">CIP 104772 / 73</strain>
    </source>
</reference>
<dbReference type="EMBL" id="FN645454">
    <property type="protein sequence ID" value="CBI76244.1"/>
    <property type="molecule type" value="Genomic_DNA"/>
</dbReference>
<organism evidence="1 2">
    <name type="scientific">Bartonella clarridgeiae (strain CCUG 45776 / CIP 104772 / 73)</name>
    <dbReference type="NCBI Taxonomy" id="696125"/>
    <lineage>
        <taxon>Bacteria</taxon>
        <taxon>Pseudomonadati</taxon>
        <taxon>Pseudomonadota</taxon>
        <taxon>Alphaproteobacteria</taxon>
        <taxon>Hyphomicrobiales</taxon>
        <taxon>Bartonellaceae</taxon>
        <taxon>Bartonella</taxon>
    </lineage>
</organism>
<gene>
    <name evidence="1" type="ordered locus">BARCL_0563</name>
</gene>
<keyword evidence="2" id="KW-1185">Reference proteome</keyword>
<protein>
    <submittedName>
        <fullName evidence="1">Uncharacterized protein</fullName>
    </submittedName>
</protein>
<name>E6YHA6_BARC7</name>
<dbReference type="HOGENOM" id="CLU_3022721_0_0_5"/>
<evidence type="ECO:0000313" key="1">
    <source>
        <dbReference type="EMBL" id="CBI76244.1"/>
    </source>
</evidence>
<sequence length="55" mass="6704">MIIKNSYQCRALSLSILMIAVDYKYIKENERLHIHMNSVLFLIVHRILYFDIYEK</sequence>